<reference evidence="3 4" key="1">
    <citation type="submission" date="2019-05" db="EMBL/GenBank/DDBJ databases">
        <title>Complete genome sequencing of Anaerostipes rhamnosivorans.</title>
        <authorList>
            <person name="Bui T.P.N."/>
            <person name="de Vos W.M."/>
        </authorList>
    </citation>
    <scope>NUCLEOTIDE SEQUENCE [LARGE SCALE GENOMIC DNA]</scope>
    <source>
        <strain evidence="3 4">1y2</strain>
    </source>
</reference>
<evidence type="ECO:0000313" key="3">
    <source>
        <dbReference type="EMBL" id="QCP35968.1"/>
    </source>
</evidence>
<dbReference type="EMBL" id="CP040058">
    <property type="protein sequence ID" value="QCP35968.1"/>
    <property type="molecule type" value="Genomic_DNA"/>
</dbReference>
<keyword evidence="4" id="KW-1185">Reference proteome</keyword>
<gene>
    <name evidence="3" type="ORF">AR1Y2_2514</name>
</gene>
<dbReference type="CDD" id="cd04335">
    <property type="entry name" value="PrdX_deacylase"/>
    <property type="match status" value="1"/>
</dbReference>
<dbReference type="PANTHER" id="PTHR31423">
    <property type="entry name" value="YBAK DOMAIN-CONTAINING PROTEIN"/>
    <property type="match status" value="1"/>
</dbReference>
<dbReference type="RefSeq" id="WP_137329262.1">
    <property type="nucleotide sequence ID" value="NZ_CP040058.1"/>
</dbReference>
<accession>A0A4P8IDZ6</accession>
<dbReference type="GO" id="GO:0002161">
    <property type="term" value="F:aminoacyl-tRNA deacylase activity"/>
    <property type="evidence" value="ECO:0007669"/>
    <property type="project" value="InterPro"/>
</dbReference>
<dbReference type="InterPro" id="IPR040285">
    <property type="entry name" value="ProX/PRXD1"/>
</dbReference>
<dbReference type="KEGG" id="arf:AR1Y2_2514"/>
<dbReference type="FunFam" id="3.90.960.10:FF:000005">
    <property type="entry name" value="Putative prolyl-tRNA synthetase"/>
    <property type="match status" value="1"/>
</dbReference>
<dbReference type="Proteomes" id="UP000298653">
    <property type="component" value="Chromosome"/>
</dbReference>
<evidence type="ECO:0000256" key="1">
    <source>
        <dbReference type="ARBA" id="ARBA00010201"/>
    </source>
</evidence>
<dbReference type="AlphaFoldDB" id="A0A4P8IDZ6"/>
<protein>
    <submittedName>
        <fullName evidence="3">Aminoacyl-tRNA editing enzymes YbaK, ProX-like protein</fullName>
    </submittedName>
</protein>
<dbReference type="SUPFAM" id="SSF55826">
    <property type="entry name" value="YbaK/ProRS associated domain"/>
    <property type="match status" value="1"/>
</dbReference>
<proteinExistence type="inferred from homology"/>
<name>A0A4P8IDZ6_9FIRM</name>
<dbReference type="InterPro" id="IPR007214">
    <property type="entry name" value="YbaK/aa-tRNA-synth-assoc-dom"/>
</dbReference>
<dbReference type="Pfam" id="PF04073">
    <property type="entry name" value="tRNA_edit"/>
    <property type="match status" value="1"/>
</dbReference>
<dbReference type="PANTHER" id="PTHR31423:SF3">
    <property type="entry name" value="PROLYL-TRNA SYNTHETASE ASSOCIATED DOMAIN-CONTAINING PROTEIN 1-RELATED"/>
    <property type="match status" value="1"/>
</dbReference>
<evidence type="ECO:0000259" key="2">
    <source>
        <dbReference type="Pfam" id="PF04073"/>
    </source>
</evidence>
<evidence type="ECO:0000313" key="4">
    <source>
        <dbReference type="Proteomes" id="UP000298653"/>
    </source>
</evidence>
<dbReference type="OrthoDB" id="9798587at2"/>
<feature type="domain" description="YbaK/aminoacyl-tRNA synthetase-associated" evidence="2">
    <location>
        <begin position="26"/>
        <end position="151"/>
    </location>
</feature>
<organism evidence="3 4">
    <name type="scientific">Anaerostipes rhamnosivorans</name>
    <dbReference type="NCBI Taxonomy" id="1229621"/>
    <lineage>
        <taxon>Bacteria</taxon>
        <taxon>Bacillati</taxon>
        <taxon>Bacillota</taxon>
        <taxon>Clostridia</taxon>
        <taxon>Lachnospirales</taxon>
        <taxon>Lachnospiraceae</taxon>
        <taxon>Anaerostipes</taxon>
    </lineage>
</organism>
<comment type="similarity">
    <text evidence="1">Belongs to the PRORSD1 family.</text>
</comment>
<dbReference type="Gene3D" id="3.90.960.10">
    <property type="entry name" value="YbaK/aminoacyl-tRNA synthetase-associated domain"/>
    <property type="match status" value="1"/>
</dbReference>
<dbReference type="InterPro" id="IPR036754">
    <property type="entry name" value="YbaK/aa-tRNA-synt-asso_dom_sf"/>
</dbReference>
<sequence length="166" mass="18702">MKQHTPHKKVLDILDSLNISYDFERHPAAYTMEEIDALRLTRPNESIAKNLFLRDGSGKRHFLVLVAGDKTVDLKKLKQTIGSSRLSFASEERLMKHLKVTKGSVSPMGILNDDDLAVEVFIDEALKDSTCIGVHPNDNTATVWISCRDLEQVIRCHGNPFSYIPI</sequence>